<reference evidence="2 3" key="1">
    <citation type="journal article" date="2015" name="Environ. Microbiol.">
        <title>Metagenome sequence of Elaphomyces granulatus from sporocarp tissue reveals Ascomycota ectomycorrhizal fingerprints of genome expansion and a Proteobacteria-rich microbiome.</title>
        <authorList>
            <person name="Quandt C.A."/>
            <person name="Kohler A."/>
            <person name="Hesse C.N."/>
            <person name="Sharpton T.J."/>
            <person name="Martin F."/>
            <person name="Spatafora J.W."/>
        </authorList>
    </citation>
    <scope>NUCLEOTIDE SEQUENCE [LARGE SCALE GENOMIC DNA]</scope>
    <source>
        <strain evidence="2 3">OSC145934</strain>
    </source>
</reference>
<dbReference type="OrthoDB" id="6512771at2759"/>
<feature type="compositionally biased region" description="Basic residues" evidence="1">
    <location>
        <begin position="80"/>
        <end position="93"/>
    </location>
</feature>
<organism evidence="2 3">
    <name type="scientific">Elaphomyces granulatus</name>
    <dbReference type="NCBI Taxonomy" id="519963"/>
    <lineage>
        <taxon>Eukaryota</taxon>
        <taxon>Fungi</taxon>
        <taxon>Dikarya</taxon>
        <taxon>Ascomycota</taxon>
        <taxon>Pezizomycotina</taxon>
        <taxon>Eurotiomycetes</taxon>
        <taxon>Eurotiomycetidae</taxon>
        <taxon>Eurotiales</taxon>
        <taxon>Elaphomycetaceae</taxon>
        <taxon>Elaphomyces</taxon>
    </lineage>
</organism>
<feature type="compositionally biased region" description="Polar residues" evidence="1">
    <location>
        <begin position="42"/>
        <end position="51"/>
    </location>
</feature>
<proteinExistence type="predicted"/>
<keyword evidence="3" id="KW-1185">Reference proteome</keyword>
<comment type="caution">
    <text evidence="2">The sequence shown here is derived from an EMBL/GenBank/DDBJ whole genome shotgun (WGS) entry which is preliminary data.</text>
</comment>
<protein>
    <submittedName>
        <fullName evidence="2">Uncharacterized protein</fullName>
    </submittedName>
</protein>
<evidence type="ECO:0000313" key="3">
    <source>
        <dbReference type="Proteomes" id="UP000243515"/>
    </source>
</evidence>
<gene>
    <name evidence="2" type="ORF">Egran_00189</name>
</gene>
<accession>A0A232M6L8</accession>
<dbReference type="Proteomes" id="UP000243515">
    <property type="component" value="Unassembled WGS sequence"/>
</dbReference>
<feature type="region of interest" description="Disordered" evidence="1">
    <location>
        <begin position="1"/>
        <end position="120"/>
    </location>
</feature>
<evidence type="ECO:0000256" key="1">
    <source>
        <dbReference type="SAM" id="MobiDB-lite"/>
    </source>
</evidence>
<evidence type="ECO:0000313" key="2">
    <source>
        <dbReference type="EMBL" id="OXV12050.1"/>
    </source>
</evidence>
<sequence length="381" mass="41051">MDIAPEVNALDIPPGRQINAARVRTARRGERGRGGRGRGRGTSHTSTSAQTEGAFEASQPSQIQALIQPATSSSQQHGNSRQRWRDRRQRGHHGREATTRNARARGFGGQSTTEGGQFVDGITDGEDLSSNTLRAEALEFVPGHQHESNLLAAGPPSLVVRSQPGEVKSSRRTVRSTAADIATRTHEDIVNGLYECPICTERRICIPGSSTGGWSDHDAPLALPRLQSTAGNSSVHLFLLVLAPVLEEDVRIPVTPSVMQDPVLPAGLWAHLRTASAARTPPPSVVSILIMSMDGVVAGSAETCFHVASTPVHDRAMRVSAVPRPIPPNRHPPVCWRNGLVLSTAEKYAIACLTVAFTHAQKVVIPETLVLHIARSHRMWL</sequence>
<dbReference type="AlphaFoldDB" id="A0A232M6L8"/>
<feature type="compositionally biased region" description="Polar residues" evidence="1">
    <location>
        <begin position="58"/>
        <end position="79"/>
    </location>
</feature>
<name>A0A232M6L8_9EURO</name>
<dbReference type="EMBL" id="NPHW01002156">
    <property type="protein sequence ID" value="OXV12050.1"/>
    <property type="molecule type" value="Genomic_DNA"/>
</dbReference>